<dbReference type="Proteomes" id="UP001215598">
    <property type="component" value="Unassembled WGS sequence"/>
</dbReference>
<evidence type="ECO:0000256" key="3">
    <source>
        <dbReference type="SAM" id="SignalP"/>
    </source>
</evidence>
<proteinExistence type="predicted"/>
<evidence type="ECO:0000313" key="4">
    <source>
        <dbReference type="EMBL" id="KAJ7714497.1"/>
    </source>
</evidence>
<accession>A0AAD7H8D8</accession>
<feature type="region of interest" description="Disordered" evidence="1">
    <location>
        <begin position="284"/>
        <end position="310"/>
    </location>
</feature>
<gene>
    <name evidence="4" type="ORF">B0H16DRAFT_1618598</name>
</gene>
<sequence length="340" mass="35760">MQVLLHPVLFAVLFVVLALHADGRAVQIQTAVTLWQFGENRLSPGQSTLPMQPVATATDGLVTAYLYQVVNDAELTTTNVAGVTTLTIPTMDSRTIFASASGWSEHFGSLHGGFGCSLVDSDFGMCIHINSDGTTTNSGTPITEVVKIADPSSTPLPLPPSSLSSDSLPLPLSCSQIASSSFLPFPPATSSPNSKHLKLVGPIVGAVVGMLAVLLGGSFAFVFLRRQRQRQMWEDAKITPRAYDVGGVEGNNPAKNSVFMSSPQAEPGRGSGILKRVEHVRETAPAAAVSSDAGSPTSSNDAGASRTVPFQVASEIPTSELLQLLAQRVHREERAPPYAG</sequence>
<keyword evidence="2" id="KW-0812">Transmembrane</keyword>
<protein>
    <recommendedName>
        <fullName evidence="6">Mid2 domain-containing protein</fullName>
    </recommendedName>
</protein>
<feature type="chain" id="PRO_5042267524" description="Mid2 domain-containing protein" evidence="3">
    <location>
        <begin position="26"/>
        <end position="340"/>
    </location>
</feature>
<evidence type="ECO:0000256" key="2">
    <source>
        <dbReference type="SAM" id="Phobius"/>
    </source>
</evidence>
<feature type="signal peptide" evidence="3">
    <location>
        <begin position="1"/>
        <end position="25"/>
    </location>
</feature>
<keyword evidence="2" id="KW-0472">Membrane</keyword>
<organism evidence="4 5">
    <name type="scientific">Mycena metata</name>
    <dbReference type="NCBI Taxonomy" id="1033252"/>
    <lineage>
        <taxon>Eukaryota</taxon>
        <taxon>Fungi</taxon>
        <taxon>Dikarya</taxon>
        <taxon>Basidiomycota</taxon>
        <taxon>Agaricomycotina</taxon>
        <taxon>Agaricomycetes</taxon>
        <taxon>Agaricomycetidae</taxon>
        <taxon>Agaricales</taxon>
        <taxon>Marasmiineae</taxon>
        <taxon>Mycenaceae</taxon>
        <taxon>Mycena</taxon>
    </lineage>
</organism>
<keyword evidence="2" id="KW-1133">Transmembrane helix</keyword>
<feature type="compositionally biased region" description="Polar residues" evidence="1">
    <location>
        <begin position="292"/>
        <end position="302"/>
    </location>
</feature>
<comment type="caution">
    <text evidence="4">The sequence shown here is derived from an EMBL/GenBank/DDBJ whole genome shotgun (WGS) entry which is preliminary data.</text>
</comment>
<feature type="transmembrane region" description="Helical" evidence="2">
    <location>
        <begin position="199"/>
        <end position="224"/>
    </location>
</feature>
<reference evidence="4" key="1">
    <citation type="submission" date="2023-03" db="EMBL/GenBank/DDBJ databases">
        <title>Massive genome expansion in bonnet fungi (Mycena s.s.) driven by repeated elements and novel gene families across ecological guilds.</title>
        <authorList>
            <consortium name="Lawrence Berkeley National Laboratory"/>
            <person name="Harder C.B."/>
            <person name="Miyauchi S."/>
            <person name="Viragh M."/>
            <person name="Kuo A."/>
            <person name="Thoen E."/>
            <person name="Andreopoulos B."/>
            <person name="Lu D."/>
            <person name="Skrede I."/>
            <person name="Drula E."/>
            <person name="Henrissat B."/>
            <person name="Morin E."/>
            <person name="Kohler A."/>
            <person name="Barry K."/>
            <person name="LaButti K."/>
            <person name="Morin E."/>
            <person name="Salamov A."/>
            <person name="Lipzen A."/>
            <person name="Mereny Z."/>
            <person name="Hegedus B."/>
            <person name="Baldrian P."/>
            <person name="Stursova M."/>
            <person name="Weitz H."/>
            <person name="Taylor A."/>
            <person name="Grigoriev I.V."/>
            <person name="Nagy L.G."/>
            <person name="Martin F."/>
            <person name="Kauserud H."/>
        </authorList>
    </citation>
    <scope>NUCLEOTIDE SEQUENCE</scope>
    <source>
        <strain evidence="4">CBHHK182m</strain>
    </source>
</reference>
<keyword evidence="5" id="KW-1185">Reference proteome</keyword>
<dbReference type="EMBL" id="JARKIB010000324">
    <property type="protein sequence ID" value="KAJ7714497.1"/>
    <property type="molecule type" value="Genomic_DNA"/>
</dbReference>
<dbReference type="AlphaFoldDB" id="A0AAD7H8D8"/>
<dbReference type="CDD" id="cd12087">
    <property type="entry name" value="TM_EGFR-like"/>
    <property type="match status" value="1"/>
</dbReference>
<evidence type="ECO:0008006" key="6">
    <source>
        <dbReference type="Google" id="ProtNLM"/>
    </source>
</evidence>
<keyword evidence="3" id="KW-0732">Signal</keyword>
<evidence type="ECO:0000256" key="1">
    <source>
        <dbReference type="SAM" id="MobiDB-lite"/>
    </source>
</evidence>
<name>A0AAD7H8D8_9AGAR</name>
<evidence type="ECO:0000313" key="5">
    <source>
        <dbReference type="Proteomes" id="UP001215598"/>
    </source>
</evidence>